<evidence type="ECO:0000259" key="2">
    <source>
        <dbReference type="Pfam" id="PF12763"/>
    </source>
</evidence>
<protein>
    <recommendedName>
        <fullName evidence="2">EH domain-containing protein</fullName>
    </recommendedName>
</protein>
<dbReference type="Proteomes" id="UP000305067">
    <property type="component" value="Unassembled WGS sequence"/>
</dbReference>
<evidence type="ECO:0000256" key="1">
    <source>
        <dbReference type="SAM" id="MobiDB-lite"/>
    </source>
</evidence>
<dbReference type="Gene3D" id="1.10.238.10">
    <property type="entry name" value="EF-hand"/>
    <property type="match status" value="1"/>
</dbReference>
<accession>A0A5C3QRW6</accession>
<feature type="region of interest" description="Disordered" evidence="1">
    <location>
        <begin position="143"/>
        <end position="219"/>
    </location>
</feature>
<feature type="compositionally biased region" description="Polar residues" evidence="1">
    <location>
        <begin position="35"/>
        <end position="45"/>
    </location>
</feature>
<dbReference type="OrthoDB" id="10045710at2759"/>
<dbReference type="STRING" id="1884261.A0A5C3QRW6"/>
<dbReference type="SUPFAM" id="SSF47473">
    <property type="entry name" value="EF-hand"/>
    <property type="match status" value="1"/>
</dbReference>
<dbReference type="AlphaFoldDB" id="A0A5C3QRW6"/>
<proteinExistence type="predicted"/>
<keyword evidence="4" id="KW-1185">Reference proteome</keyword>
<reference evidence="3 4" key="1">
    <citation type="journal article" date="2019" name="Nat. Ecol. Evol.">
        <title>Megaphylogeny resolves global patterns of mushroom evolution.</title>
        <authorList>
            <person name="Varga T."/>
            <person name="Krizsan K."/>
            <person name="Foldi C."/>
            <person name="Dima B."/>
            <person name="Sanchez-Garcia M."/>
            <person name="Sanchez-Ramirez S."/>
            <person name="Szollosi G.J."/>
            <person name="Szarkandi J.G."/>
            <person name="Papp V."/>
            <person name="Albert L."/>
            <person name="Andreopoulos W."/>
            <person name="Angelini C."/>
            <person name="Antonin V."/>
            <person name="Barry K.W."/>
            <person name="Bougher N.L."/>
            <person name="Buchanan P."/>
            <person name="Buyck B."/>
            <person name="Bense V."/>
            <person name="Catcheside P."/>
            <person name="Chovatia M."/>
            <person name="Cooper J."/>
            <person name="Damon W."/>
            <person name="Desjardin D."/>
            <person name="Finy P."/>
            <person name="Geml J."/>
            <person name="Haridas S."/>
            <person name="Hughes K."/>
            <person name="Justo A."/>
            <person name="Karasinski D."/>
            <person name="Kautmanova I."/>
            <person name="Kiss B."/>
            <person name="Kocsube S."/>
            <person name="Kotiranta H."/>
            <person name="LaButti K.M."/>
            <person name="Lechner B.E."/>
            <person name="Liimatainen K."/>
            <person name="Lipzen A."/>
            <person name="Lukacs Z."/>
            <person name="Mihaltcheva S."/>
            <person name="Morgado L.N."/>
            <person name="Niskanen T."/>
            <person name="Noordeloos M.E."/>
            <person name="Ohm R.A."/>
            <person name="Ortiz-Santana B."/>
            <person name="Ovrebo C."/>
            <person name="Racz N."/>
            <person name="Riley R."/>
            <person name="Savchenko A."/>
            <person name="Shiryaev A."/>
            <person name="Soop K."/>
            <person name="Spirin V."/>
            <person name="Szebenyi C."/>
            <person name="Tomsovsky M."/>
            <person name="Tulloss R.E."/>
            <person name="Uehling J."/>
            <person name="Grigoriev I.V."/>
            <person name="Vagvolgyi C."/>
            <person name="Papp T."/>
            <person name="Martin F.M."/>
            <person name="Miettinen O."/>
            <person name="Hibbett D.S."/>
            <person name="Nagy L.G."/>
        </authorList>
    </citation>
    <scope>NUCLEOTIDE SEQUENCE [LARGE SCALE GENOMIC DNA]</scope>
    <source>
        <strain evidence="3 4">CBS 309.79</strain>
    </source>
</reference>
<organism evidence="3 4">
    <name type="scientific">Pterulicium gracile</name>
    <dbReference type="NCBI Taxonomy" id="1884261"/>
    <lineage>
        <taxon>Eukaryota</taxon>
        <taxon>Fungi</taxon>
        <taxon>Dikarya</taxon>
        <taxon>Basidiomycota</taxon>
        <taxon>Agaricomycotina</taxon>
        <taxon>Agaricomycetes</taxon>
        <taxon>Agaricomycetidae</taxon>
        <taxon>Agaricales</taxon>
        <taxon>Pleurotineae</taxon>
        <taxon>Pterulaceae</taxon>
        <taxon>Pterulicium</taxon>
    </lineage>
</organism>
<feature type="compositionally biased region" description="Low complexity" evidence="1">
    <location>
        <begin position="209"/>
        <end position="219"/>
    </location>
</feature>
<sequence>MRPTPVPQGARARYEPVFYSNVEQCRRGAKMIQREGSTLSSTKQGAATPRKARNAGWRGLSVDLITGDPELSFLEDAPKEDVRTLGNEDRLPGWVVKLIWDKSKLGKNVLSDIWSECDPLRKGSLDCASFVRGMWRIDEELRKAAASSSNTRRRAQGNYKYPYAGTRSRSTSTSTVSSFSHASSQNGHGHRSYPVPPLPSAISKPPAPTNANAGYNTGYNGNSSPNSGYNAPSTSVGAWNRGGSGLPPPHAAFSGLKAGLSGGLGVLNQVAGHASSWGR</sequence>
<dbReference type="InterPro" id="IPR000261">
    <property type="entry name" value="EH_dom"/>
</dbReference>
<feature type="region of interest" description="Disordered" evidence="1">
    <location>
        <begin position="33"/>
        <end position="53"/>
    </location>
</feature>
<evidence type="ECO:0000313" key="4">
    <source>
        <dbReference type="Proteomes" id="UP000305067"/>
    </source>
</evidence>
<evidence type="ECO:0000313" key="3">
    <source>
        <dbReference type="EMBL" id="TFL04118.1"/>
    </source>
</evidence>
<dbReference type="InterPro" id="IPR011992">
    <property type="entry name" value="EF-hand-dom_pair"/>
</dbReference>
<feature type="compositionally biased region" description="Low complexity" evidence="1">
    <location>
        <begin position="166"/>
        <end position="184"/>
    </location>
</feature>
<feature type="domain" description="EH" evidence="2">
    <location>
        <begin position="90"/>
        <end position="135"/>
    </location>
</feature>
<dbReference type="EMBL" id="ML178819">
    <property type="protein sequence ID" value="TFL04118.1"/>
    <property type="molecule type" value="Genomic_DNA"/>
</dbReference>
<dbReference type="Pfam" id="PF12763">
    <property type="entry name" value="EH"/>
    <property type="match status" value="1"/>
</dbReference>
<gene>
    <name evidence="3" type="ORF">BDV98DRAFT_525949</name>
</gene>
<name>A0A5C3QRW6_9AGAR</name>